<dbReference type="SMART" id="SM00408">
    <property type="entry name" value="IGc2"/>
    <property type="match status" value="2"/>
</dbReference>
<name>A0A820LYZ9_9BILA</name>
<dbReference type="PROSITE" id="PS50835">
    <property type="entry name" value="IG_LIKE"/>
    <property type="match status" value="2"/>
</dbReference>
<evidence type="ECO:0000313" key="3">
    <source>
        <dbReference type="EMBL" id="CAF4365082.1"/>
    </source>
</evidence>
<dbReference type="EMBL" id="CAJOAZ010022366">
    <property type="protein sequence ID" value="CAF4365082.1"/>
    <property type="molecule type" value="Genomic_DNA"/>
</dbReference>
<dbReference type="Proteomes" id="UP000663844">
    <property type="component" value="Unassembled WGS sequence"/>
</dbReference>
<dbReference type="Pfam" id="PF13927">
    <property type="entry name" value="Ig_3"/>
    <property type="match status" value="2"/>
</dbReference>
<protein>
    <recommendedName>
        <fullName evidence="2">Ig-like domain-containing protein</fullName>
    </recommendedName>
</protein>
<dbReference type="GO" id="GO:0070593">
    <property type="term" value="P:dendrite self-avoidance"/>
    <property type="evidence" value="ECO:0007669"/>
    <property type="project" value="TreeGrafter"/>
</dbReference>
<dbReference type="InterPro" id="IPR036179">
    <property type="entry name" value="Ig-like_dom_sf"/>
</dbReference>
<dbReference type="InterPro" id="IPR013783">
    <property type="entry name" value="Ig-like_fold"/>
</dbReference>
<dbReference type="GO" id="GO:0005886">
    <property type="term" value="C:plasma membrane"/>
    <property type="evidence" value="ECO:0007669"/>
    <property type="project" value="TreeGrafter"/>
</dbReference>
<comment type="caution">
    <text evidence="3">The sequence shown here is derived from an EMBL/GenBank/DDBJ whole genome shotgun (WGS) entry which is preliminary data.</text>
</comment>
<dbReference type="GO" id="GO:0030424">
    <property type="term" value="C:axon"/>
    <property type="evidence" value="ECO:0007669"/>
    <property type="project" value="TreeGrafter"/>
</dbReference>
<dbReference type="GO" id="GO:0007411">
    <property type="term" value="P:axon guidance"/>
    <property type="evidence" value="ECO:0007669"/>
    <property type="project" value="TreeGrafter"/>
</dbReference>
<gene>
    <name evidence="3" type="ORF">OXD698_LOCUS49528</name>
</gene>
<dbReference type="AlphaFoldDB" id="A0A820LYZ9"/>
<dbReference type="PANTHER" id="PTHR10075:SF103">
    <property type="entry name" value="ROUNDABOUT HOMOLOG 4"/>
    <property type="match status" value="1"/>
</dbReference>
<dbReference type="InterPro" id="IPR007110">
    <property type="entry name" value="Ig-like_dom"/>
</dbReference>
<dbReference type="SUPFAM" id="SSF48726">
    <property type="entry name" value="Immunoglobulin"/>
    <property type="match status" value="2"/>
</dbReference>
<evidence type="ECO:0000313" key="4">
    <source>
        <dbReference type="Proteomes" id="UP000663844"/>
    </source>
</evidence>
<dbReference type="SMART" id="SM00409">
    <property type="entry name" value="IG"/>
    <property type="match status" value="1"/>
</dbReference>
<reference evidence="3" key="1">
    <citation type="submission" date="2021-02" db="EMBL/GenBank/DDBJ databases">
        <authorList>
            <person name="Nowell W R."/>
        </authorList>
    </citation>
    <scope>NUCLEOTIDE SEQUENCE</scope>
</reference>
<accession>A0A820LYZ9</accession>
<dbReference type="Gene3D" id="2.60.40.10">
    <property type="entry name" value="Immunoglobulins"/>
    <property type="match status" value="2"/>
</dbReference>
<feature type="domain" description="Ig-like" evidence="2">
    <location>
        <begin position="1"/>
        <end position="94"/>
    </location>
</feature>
<evidence type="ECO:0000259" key="2">
    <source>
        <dbReference type="PROSITE" id="PS50835"/>
    </source>
</evidence>
<dbReference type="InterPro" id="IPR003598">
    <property type="entry name" value="Ig_sub2"/>
</dbReference>
<evidence type="ECO:0000256" key="1">
    <source>
        <dbReference type="ARBA" id="ARBA00023319"/>
    </source>
</evidence>
<dbReference type="InterPro" id="IPR003599">
    <property type="entry name" value="Ig_sub"/>
</dbReference>
<keyword evidence="1" id="KW-0393">Immunoglobulin domain</keyword>
<dbReference type="GO" id="GO:0098632">
    <property type="term" value="F:cell-cell adhesion mediator activity"/>
    <property type="evidence" value="ECO:0007669"/>
    <property type="project" value="TreeGrafter"/>
</dbReference>
<sequence length="180" mass="20445">FVVPLEDQILDVGSVLQLYCEAYPSELDQLRYSWFINGTEIFWERLTLVQQQRLTINNNLLMIMNVQPFDNGIYQCAATNTQNNVQRFSAAEVRVITLPPTFGKHTMISTLRSTVGGLVTIICHPEGAPQPQIQWFKDNLPVNLGTNAQIFPNGNLVFTNIQLTDAEKYAVFFKAIKHLK</sequence>
<organism evidence="3 4">
    <name type="scientific">Adineta steineri</name>
    <dbReference type="NCBI Taxonomy" id="433720"/>
    <lineage>
        <taxon>Eukaryota</taxon>
        <taxon>Metazoa</taxon>
        <taxon>Spiralia</taxon>
        <taxon>Gnathifera</taxon>
        <taxon>Rotifera</taxon>
        <taxon>Eurotatoria</taxon>
        <taxon>Bdelloidea</taxon>
        <taxon>Adinetida</taxon>
        <taxon>Adinetidae</taxon>
        <taxon>Adineta</taxon>
    </lineage>
</organism>
<dbReference type="GO" id="GO:0007156">
    <property type="term" value="P:homophilic cell adhesion via plasma membrane adhesion molecules"/>
    <property type="evidence" value="ECO:0007669"/>
    <property type="project" value="TreeGrafter"/>
</dbReference>
<feature type="domain" description="Ig-like" evidence="2">
    <location>
        <begin position="100"/>
        <end position="169"/>
    </location>
</feature>
<feature type="non-terminal residue" evidence="3">
    <location>
        <position position="1"/>
    </location>
</feature>
<proteinExistence type="predicted"/>
<dbReference type="PANTHER" id="PTHR10075">
    <property type="entry name" value="BASIGIN RELATED"/>
    <property type="match status" value="1"/>
</dbReference>